<dbReference type="AlphaFoldDB" id="A0A084FU17"/>
<feature type="compositionally biased region" description="Polar residues" evidence="1">
    <location>
        <begin position="53"/>
        <end position="62"/>
    </location>
</feature>
<dbReference type="VEuPathDB" id="FungiDB:SAPIO_CDS10567"/>
<dbReference type="EMBL" id="JOWA01000176">
    <property type="protein sequence ID" value="KEZ38579.1"/>
    <property type="molecule type" value="Genomic_DNA"/>
</dbReference>
<evidence type="ECO:0000313" key="3">
    <source>
        <dbReference type="Proteomes" id="UP000028545"/>
    </source>
</evidence>
<sequence>MTETTSNVKAAIEEVASAPTDAKVPDPEGEGYPPLGQNEPTKEEKGTPKDVPTSGTKPQDITLNPFEDRPSVVHLEDEVSSISKEAQRIASIAKPHIKTGTRDQQPASSAEQAGPAIETVDSTASKKESTKKRTKRT</sequence>
<gene>
    <name evidence="2" type="ORF">SAPIO_CDS10567</name>
</gene>
<dbReference type="HOGENOM" id="CLU_1866288_0_0_1"/>
<keyword evidence="3" id="KW-1185">Reference proteome</keyword>
<name>A0A084FU17_PSEDA</name>
<dbReference type="GeneID" id="27719776"/>
<feature type="compositionally biased region" description="Polar residues" evidence="1">
    <location>
        <begin position="102"/>
        <end position="111"/>
    </location>
</feature>
<dbReference type="Proteomes" id="UP000028545">
    <property type="component" value="Unassembled WGS sequence"/>
</dbReference>
<feature type="compositionally biased region" description="Basic and acidic residues" evidence="1">
    <location>
        <begin position="66"/>
        <end position="77"/>
    </location>
</feature>
<organism evidence="2 3">
    <name type="scientific">Pseudallescheria apiosperma</name>
    <name type="common">Scedosporium apiospermum</name>
    <dbReference type="NCBI Taxonomy" id="563466"/>
    <lineage>
        <taxon>Eukaryota</taxon>
        <taxon>Fungi</taxon>
        <taxon>Dikarya</taxon>
        <taxon>Ascomycota</taxon>
        <taxon>Pezizomycotina</taxon>
        <taxon>Sordariomycetes</taxon>
        <taxon>Hypocreomycetidae</taxon>
        <taxon>Microascales</taxon>
        <taxon>Microascaceae</taxon>
        <taxon>Scedosporium</taxon>
    </lineage>
</organism>
<evidence type="ECO:0000256" key="1">
    <source>
        <dbReference type="SAM" id="MobiDB-lite"/>
    </source>
</evidence>
<accession>A0A084FU17</accession>
<comment type="caution">
    <text evidence="2">The sequence shown here is derived from an EMBL/GenBank/DDBJ whole genome shotgun (WGS) entry which is preliminary data.</text>
</comment>
<dbReference type="KEGG" id="sapo:SAPIO_CDS10567"/>
<evidence type="ECO:0000313" key="2">
    <source>
        <dbReference type="EMBL" id="KEZ38579.1"/>
    </source>
</evidence>
<feature type="region of interest" description="Disordered" evidence="1">
    <location>
        <begin position="1"/>
        <end position="137"/>
    </location>
</feature>
<dbReference type="RefSeq" id="XP_016638378.1">
    <property type="nucleotide sequence ID" value="XM_016784137.1"/>
</dbReference>
<proteinExistence type="predicted"/>
<protein>
    <submittedName>
        <fullName evidence="2">Uncharacterized protein</fullName>
    </submittedName>
</protein>
<reference evidence="2 3" key="1">
    <citation type="journal article" date="2014" name="Genome Announc.">
        <title>Draft genome sequence of the pathogenic fungus Scedosporium apiospermum.</title>
        <authorList>
            <person name="Vandeputte P."/>
            <person name="Ghamrawi S."/>
            <person name="Rechenmann M."/>
            <person name="Iltis A."/>
            <person name="Giraud S."/>
            <person name="Fleury M."/>
            <person name="Thornton C."/>
            <person name="Delhaes L."/>
            <person name="Meyer W."/>
            <person name="Papon N."/>
            <person name="Bouchara J.P."/>
        </authorList>
    </citation>
    <scope>NUCLEOTIDE SEQUENCE [LARGE SCALE GENOMIC DNA]</scope>
    <source>
        <strain evidence="2 3">IHEM 14462</strain>
    </source>
</reference>